<dbReference type="AlphaFoldDB" id="A0A1H6ZP77"/>
<dbReference type="InterPro" id="IPR001650">
    <property type="entry name" value="Helicase_C-like"/>
</dbReference>
<dbReference type="PROSITE" id="PS51194">
    <property type="entry name" value="HELICASE_CTER"/>
    <property type="match status" value="1"/>
</dbReference>
<dbReference type="Pfam" id="PF00271">
    <property type="entry name" value="Helicase_C"/>
    <property type="match status" value="1"/>
</dbReference>
<dbReference type="PANTHER" id="PTHR12131">
    <property type="entry name" value="ATP-DEPENDENT RNA AND DNA HELICASE"/>
    <property type="match status" value="1"/>
</dbReference>
<feature type="compositionally biased region" description="Basic residues" evidence="5">
    <location>
        <begin position="926"/>
        <end position="938"/>
    </location>
</feature>
<dbReference type="SUPFAM" id="SSF52540">
    <property type="entry name" value="P-loop containing nucleoside triphosphate hydrolases"/>
    <property type="match status" value="2"/>
</dbReference>
<dbReference type="EMBL" id="FNYD01000005">
    <property type="protein sequence ID" value="SEJ54476.1"/>
    <property type="molecule type" value="Genomic_DNA"/>
</dbReference>
<evidence type="ECO:0000313" key="8">
    <source>
        <dbReference type="Proteomes" id="UP000199379"/>
    </source>
</evidence>
<dbReference type="Pfam" id="PF22527">
    <property type="entry name" value="DEXQc_Suv3"/>
    <property type="match status" value="1"/>
</dbReference>
<dbReference type="InterPro" id="IPR050699">
    <property type="entry name" value="RNA-DNA_Helicase"/>
</dbReference>
<organism evidence="7 8">
    <name type="scientific">Cribrihabitans marinus</name>
    <dbReference type="NCBI Taxonomy" id="1227549"/>
    <lineage>
        <taxon>Bacteria</taxon>
        <taxon>Pseudomonadati</taxon>
        <taxon>Pseudomonadota</taxon>
        <taxon>Alphaproteobacteria</taxon>
        <taxon>Rhodobacterales</taxon>
        <taxon>Paracoccaceae</taxon>
        <taxon>Cribrihabitans</taxon>
    </lineage>
</organism>
<dbReference type="RefSeq" id="WP_092366094.1">
    <property type="nucleotide sequence ID" value="NZ_BMGV01000005.1"/>
</dbReference>
<evidence type="ECO:0000256" key="3">
    <source>
        <dbReference type="ARBA" id="ARBA00022806"/>
    </source>
</evidence>
<dbReference type="Proteomes" id="UP000199379">
    <property type="component" value="Unassembled WGS sequence"/>
</dbReference>
<dbReference type="InterPro" id="IPR055206">
    <property type="entry name" value="DEXQc_SUV3"/>
</dbReference>
<dbReference type="STRING" id="1227549.SAMN05444007_105192"/>
<evidence type="ECO:0000259" key="6">
    <source>
        <dbReference type="PROSITE" id="PS51194"/>
    </source>
</evidence>
<evidence type="ECO:0000256" key="4">
    <source>
        <dbReference type="ARBA" id="ARBA00022840"/>
    </source>
</evidence>
<dbReference type="InterPro" id="IPR027417">
    <property type="entry name" value="P-loop_NTPase"/>
</dbReference>
<dbReference type="GO" id="GO:0004386">
    <property type="term" value="F:helicase activity"/>
    <property type="evidence" value="ECO:0007669"/>
    <property type="project" value="UniProtKB-KW"/>
</dbReference>
<evidence type="ECO:0000256" key="1">
    <source>
        <dbReference type="ARBA" id="ARBA00022741"/>
    </source>
</evidence>
<keyword evidence="4" id="KW-0067">ATP-binding</keyword>
<sequence>MSGSNRVVAVLGPTNTGKTHYAIERMLGHRTGVIGLPLRLLAREVYDRIVAVRGPSVVALVTGEERIVPPRTQYWVCTVEAMPDGMAADFLAVDEIQLCADPERGHVFTDRLLRARGLHETLFLGSSTMRGPISQLVPEASFVQRDRMSQLLYSGSKKISRMPSRSAIVGFSVENVYAIAELIRRQKGGAAVVMGALSPRTRNAQVALYQNGEVDHLVATDAIGMGLNLDIDHVAFSALSKFDGRRMRPLAPNELAQIAGRAGRGMSDGTFGVTGDARPLDEGTAQAIMDSRFTPLRKLNWRNPDLRFGSIDALIAALEEGPEGETLVKARPADDLNALKSLADLAEIRARASDGPSVRLLWDVCRIPDFRGISHAEHSGLLDVIFQHLHERGEIPDDFMARQIRRIDRTDGDIDTLSRRLAFIRTWTYVAQRNGWVGDESHWRGETRAVEDRVSDALHERLTQRFVDRRTSVLLRRLKQKEALLAEVNDKGDVTVEGEFVGRLEGFRFIPDKSAQGAEAKALKSASVQALAPQFHLRADRFYNAPDTEIDYTDQGGLMWGDQAVGKLVAGAEPLKPQVEVFVDDAAGPEVTQKVQRRLQHFIDRKIAALFEPLLAMQKDETLSGLARGFAFRMVEAMGILPRAQVAQEVKDLDQDARGALRKHGIRFGQFTIFMPLLLKPAPTRLRLLLWALSQDLGEFPEAPPPGLVTVPTGKDAPQGHDTMCGYRAAGERMIRIDMLERLADMLRAEDSRAGFEAKPDMLSITGMTLEQFADLMQGLGYKAERGEREKVRPADAAIATEAKPEGETAESDAPVMDAAAEAEAAPAAAVEDQPAEETPADVPGNTEQIPDDGIAPIAEEPNDPPKAEPVPETAPDETPVGVAADAGAEAPEVEVFYTFTWGRARPGGQRGPRRDRKPDGASGKPRGKGPGKPKGKGPAREQGAKTFSSRPPKREKQIDPDNPFAAALMGLKDGK</sequence>
<feature type="domain" description="Helicase C-terminal" evidence="6">
    <location>
        <begin position="147"/>
        <end position="319"/>
    </location>
</feature>
<dbReference type="PANTHER" id="PTHR12131:SF1">
    <property type="entry name" value="ATP-DEPENDENT RNA HELICASE SUPV3L1, MITOCHONDRIAL-RELATED"/>
    <property type="match status" value="1"/>
</dbReference>
<evidence type="ECO:0000256" key="5">
    <source>
        <dbReference type="SAM" id="MobiDB-lite"/>
    </source>
</evidence>
<gene>
    <name evidence="7" type="ORF">SAMN05444007_105192</name>
</gene>
<feature type="region of interest" description="Disordered" evidence="5">
    <location>
        <begin position="787"/>
        <end position="976"/>
    </location>
</feature>
<protein>
    <submittedName>
        <fullName evidence="7">ATP-dependent RNA helicase SUPV3L1/SUV3</fullName>
    </submittedName>
</protein>
<evidence type="ECO:0000256" key="2">
    <source>
        <dbReference type="ARBA" id="ARBA00022801"/>
    </source>
</evidence>
<keyword evidence="8" id="KW-1185">Reference proteome</keyword>
<reference evidence="7 8" key="1">
    <citation type="submission" date="2016-10" db="EMBL/GenBank/DDBJ databases">
        <authorList>
            <person name="de Groot N.N."/>
        </authorList>
    </citation>
    <scope>NUCLEOTIDE SEQUENCE [LARGE SCALE GENOMIC DNA]</scope>
    <source>
        <strain evidence="7 8">DSM 29340</strain>
    </source>
</reference>
<name>A0A1H6ZP77_9RHOB</name>
<feature type="compositionally biased region" description="Low complexity" evidence="5">
    <location>
        <begin position="813"/>
        <end position="833"/>
    </location>
</feature>
<dbReference type="GO" id="GO:0005524">
    <property type="term" value="F:ATP binding"/>
    <property type="evidence" value="ECO:0007669"/>
    <property type="project" value="UniProtKB-KW"/>
</dbReference>
<dbReference type="Gene3D" id="3.40.50.300">
    <property type="entry name" value="P-loop containing nucleotide triphosphate hydrolases"/>
    <property type="match status" value="2"/>
</dbReference>
<dbReference type="SMART" id="SM00490">
    <property type="entry name" value="HELICc"/>
    <property type="match status" value="1"/>
</dbReference>
<proteinExistence type="predicted"/>
<keyword evidence="3 7" id="KW-0347">Helicase</keyword>
<dbReference type="OrthoDB" id="9807155at2"/>
<accession>A0A1H6ZP77</accession>
<keyword evidence="2" id="KW-0378">Hydrolase</keyword>
<keyword evidence="1" id="KW-0547">Nucleotide-binding</keyword>
<evidence type="ECO:0000313" key="7">
    <source>
        <dbReference type="EMBL" id="SEJ54476.1"/>
    </source>
</evidence>
<dbReference type="GO" id="GO:0016787">
    <property type="term" value="F:hydrolase activity"/>
    <property type="evidence" value="ECO:0007669"/>
    <property type="project" value="UniProtKB-KW"/>
</dbReference>